<comment type="caution">
    <text evidence="1">The sequence shown here is derived from an EMBL/GenBank/DDBJ whole genome shotgun (WGS) entry which is preliminary data.</text>
</comment>
<proteinExistence type="predicted"/>
<dbReference type="AlphaFoldDB" id="A0A2H0RDY4"/>
<dbReference type="InterPro" id="IPR043722">
    <property type="entry name" value="DUF5663"/>
</dbReference>
<gene>
    <name evidence="1" type="ORF">COV10_03780</name>
</gene>
<sequence length="97" mass="11245">MKHLGIETLSKEDQREIVEGLTENILRGITIAILLRIPKEKHVRFRKLREAGDNEALTLFLQSYIPNLEAIIEEETKRIVEEFRGVVTSLEHRQLPA</sequence>
<dbReference type="EMBL" id="PCYI01000025">
    <property type="protein sequence ID" value="PIR44596.1"/>
    <property type="molecule type" value="Genomic_DNA"/>
</dbReference>
<protein>
    <submittedName>
        <fullName evidence="1">Uncharacterized protein</fullName>
    </submittedName>
</protein>
<evidence type="ECO:0000313" key="1">
    <source>
        <dbReference type="EMBL" id="PIR44596.1"/>
    </source>
</evidence>
<reference evidence="1 2" key="1">
    <citation type="submission" date="2017-09" db="EMBL/GenBank/DDBJ databases">
        <title>Depth-based differentiation of microbial function through sediment-hosted aquifers and enrichment of novel symbionts in the deep terrestrial subsurface.</title>
        <authorList>
            <person name="Probst A.J."/>
            <person name="Ladd B."/>
            <person name="Jarett J.K."/>
            <person name="Geller-Mcgrath D.E."/>
            <person name="Sieber C.M."/>
            <person name="Emerson J.B."/>
            <person name="Anantharaman K."/>
            <person name="Thomas B.C."/>
            <person name="Malmstrom R."/>
            <person name="Stieglmeier M."/>
            <person name="Klingl A."/>
            <person name="Woyke T."/>
            <person name="Ryan C.M."/>
            <person name="Banfield J.F."/>
        </authorList>
    </citation>
    <scope>NUCLEOTIDE SEQUENCE [LARGE SCALE GENOMIC DNA]</scope>
    <source>
        <strain evidence="1">CG10_big_fil_rev_8_21_14_0_10_51_16</strain>
    </source>
</reference>
<dbReference type="Pfam" id="PF18908">
    <property type="entry name" value="DUF5663"/>
    <property type="match status" value="1"/>
</dbReference>
<dbReference type="Proteomes" id="UP000228767">
    <property type="component" value="Unassembled WGS sequence"/>
</dbReference>
<name>A0A2H0RDY4_9BACT</name>
<evidence type="ECO:0000313" key="2">
    <source>
        <dbReference type="Proteomes" id="UP000228767"/>
    </source>
</evidence>
<accession>A0A2H0RDY4</accession>
<organism evidence="1 2">
    <name type="scientific">Candidatus Vogelbacteria bacterium CG10_big_fil_rev_8_21_14_0_10_51_16</name>
    <dbReference type="NCBI Taxonomy" id="1975045"/>
    <lineage>
        <taxon>Bacteria</taxon>
        <taxon>Candidatus Vogeliibacteriota</taxon>
    </lineage>
</organism>